<dbReference type="PANTHER" id="PTHR34220">
    <property type="entry name" value="SENSOR HISTIDINE KINASE YPDA"/>
    <property type="match status" value="1"/>
</dbReference>
<dbReference type="OrthoDB" id="9792992at2"/>
<accession>A0A4S8HPX1</accession>
<dbReference type="Proteomes" id="UP000306918">
    <property type="component" value="Unassembled WGS sequence"/>
</dbReference>
<dbReference type="AlphaFoldDB" id="A0A4S8HPX1"/>
<protein>
    <recommendedName>
        <fullName evidence="2">Signal transduction histidine kinase internal region domain-containing protein</fullName>
    </recommendedName>
</protein>
<dbReference type="GO" id="GO:0016020">
    <property type="term" value="C:membrane"/>
    <property type="evidence" value="ECO:0007669"/>
    <property type="project" value="InterPro"/>
</dbReference>
<dbReference type="PANTHER" id="PTHR34220:SF7">
    <property type="entry name" value="SENSOR HISTIDINE KINASE YPDA"/>
    <property type="match status" value="1"/>
</dbReference>
<gene>
    <name evidence="3" type="ORF">FAM09_18015</name>
</gene>
<dbReference type="InterPro" id="IPR036890">
    <property type="entry name" value="HATPase_C_sf"/>
</dbReference>
<keyword evidence="1" id="KW-0812">Transmembrane</keyword>
<comment type="caution">
    <text evidence="3">The sequence shown here is derived from an EMBL/GenBank/DDBJ whole genome shotgun (WGS) entry which is preliminary data.</text>
</comment>
<keyword evidence="4" id="KW-1185">Reference proteome</keyword>
<dbReference type="GO" id="GO:0000155">
    <property type="term" value="F:phosphorelay sensor kinase activity"/>
    <property type="evidence" value="ECO:0007669"/>
    <property type="project" value="InterPro"/>
</dbReference>
<evidence type="ECO:0000313" key="3">
    <source>
        <dbReference type="EMBL" id="THU36861.1"/>
    </source>
</evidence>
<dbReference type="Pfam" id="PF06580">
    <property type="entry name" value="His_kinase"/>
    <property type="match status" value="1"/>
</dbReference>
<evidence type="ECO:0000259" key="2">
    <source>
        <dbReference type="Pfam" id="PF06580"/>
    </source>
</evidence>
<dbReference type="EMBL" id="STFF01000005">
    <property type="protein sequence ID" value="THU36861.1"/>
    <property type="molecule type" value="Genomic_DNA"/>
</dbReference>
<keyword evidence="1" id="KW-1133">Transmembrane helix</keyword>
<feature type="transmembrane region" description="Helical" evidence="1">
    <location>
        <begin position="73"/>
        <end position="90"/>
    </location>
</feature>
<sequence>MPYSRISDVFIHLFAGLTFLTLPLLFMSGQTGNYGIITIVLSIGYWVFCLTYIFIFYLNTYVLIPQLYFKRKYLFYIAIVLVLFALVSYGRPFELLLQNHGPNHAPPPSEMFMPERGVYDEPGNGGPPQDPGPRNMRIDIVSIFLYIMTIALGMALQVTRQWRTSLQQIARAEADKAQAELSFLKAQINPHFLFNTLNNIYSLAVTKNEKTADSIMTLSNIMRYVTDDVMQHFVPLQLEVECINDFIELQRLRLSKKVKVDFTVKGKLENKTIVPLLLITFVENVFKYGISNHENATITILLTADERSITFYCHNKIFKAAGNPQRTGIGIANAKKRLDHLYPNKHLLNITNENGYFSVELILLA</sequence>
<feature type="transmembrane region" description="Helical" evidence="1">
    <location>
        <begin position="34"/>
        <end position="61"/>
    </location>
</feature>
<feature type="transmembrane region" description="Helical" evidence="1">
    <location>
        <begin position="9"/>
        <end position="28"/>
    </location>
</feature>
<evidence type="ECO:0000256" key="1">
    <source>
        <dbReference type="SAM" id="Phobius"/>
    </source>
</evidence>
<feature type="domain" description="Signal transduction histidine kinase internal region" evidence="2">
    <location>
        <begin position="179"/>
        <end position="257"/>
    </location>
</feature>
<reference evidence="3 4" key="1">
    <citation type="submission" date="2019-04" db="EMBL/GenBank/DDBJ databases">
        <title>Niastella caeni sp. nov., isolated from activated sludge.</title>
        <authorList>
            <person name="Sheng M."/>
        </authorList>
    </citation>
    <scope>NUCLEOTIDE SEQUENCE [LARGE SCALE GENOMIC DNA]</scope>
    <source>
        <strain evidence="3 4">HX-2-15</strain>
    </source>
</reference>
<name>A0A4S8HPX1_9BACT</name>
<evidence type="ECO:0000313" key="4">
    <source>
        <dbReference type="Proteomes" id="UP000306918"/>
    </source>
</evidence>
<keyword evidence="1" id="KW-0472">Membrane</keyword>
<organism evidence="3 4">
    <name type="scientific">Niastella caeni</name>
    <dbReference type="NCBI Taxonomy" id="2569763"/>
    <lineage>
        <taxon>Bacteria</taxon>
        <taxon>Pseudomonadati</taxon>
        <taxon>Bacteroidota</taxon>
        <taxon>Chitinophagia</taxon>
        <taxon>Chitinophagales</taxon>
        <taxon>Chitinophagaceae</taxon>
        <taxon>Niastella</taxon>
    </lineage>
</organism>
<dbReference type="SUPFAM" id="SSF55874">
    <property type="entry name" value="ATPase domain of HSP90 chaperone/DNA topoisomerase II/histidine kinase"/>
    <property type="match status" value="1"/>
</dbReference>
<proteinExistence type="predicted"/>
<feature type="transmembrane region" description="Helical" evidence="1">
    <location>
        <begin position="140"/>
        <end position="158"/>
    </location>
</feature>
<dbReference type="InterPro" id="IPR010559">
    <property type="entry name" value="Sig_transdc_His_kin_internal"/>
</dbReference>
<dbReference type="InterPro" id="IPR050640">
    <property type="entry name" value="Bact_2-comp_sensor_kinase"/>
</dbReference>